<gene>
    <name evidence="3" type="primary">LOC113147633</name>
</gene>
<reference evidence="3" key="1">
    <citation type="submission" date="2025-08" db="UniProtKB">
        <authorList>
            <consortium name="RefSeq"/>
        </authorList>
    </citation>
    <scope>IDENTIFICATION</scope>
</reference>
<keyword evidence="1" id="KW-0732">Signal</keyword>
<dbReference type="OrthoDB" id="10281259at2759"/>
<evidence type="ECO:0000313" key="3">
    <source>
        <dbReference type="RefSeq" id="XP_026194567.1"/>
    </source>
</evidence>
<feature type="signal peptide" evidence="1">
    <location>
        <begin position="1"/>
        <end position="18"/>
    </location>
</feature>
<evidence type="ECO:0000313" key="2">
    <source>
        <dbReference type="Proteomes" id="UP000515125"/>
    </source>
</evidence>
<dbReference type="GeneID" id="113147633"/>
<dbReference type="AlphaFoldDB" id="A0A6P6S4B3"/>
<sequence>MKVAASAVILSFVLSSYSFPLQPRNLTPTWHPLLEKDSRGFYRRRSKETSPFTSFLQVGTTLLAPVNDSLCACRIVEEKPEVTEEFELSAAATPPTAVAIKGSTNSFRQVDSPWTPVFFPTYSQFTPVTTPYVSFWC</sequence>
<feature type="chain" id="PRO_5028174668" evidence="1">
    <location>
        <begin position="19"/>
        <end position="137"/>
    </location>
</feature>
<proteinExistence type="predicted"/>
<organism evidence="2 3">
    <name type="scientific">Cyclospora cayetanensis</name>
    <dbReference type="NCBI Taxonomy" id="88456"/>
    <lineage>
        <taxon>Eukaryota</taxon>
        <taxon>Sar</taxon>
        <taxon>Alveolata</taxon>
        <taxon>Apicomplexa</taxon>
        <taxon>Conoidasida</taxon>
        <taxon>Coccidia</taxon>
        <taxon>Eucoccidiorida</taxon>
        <taxon>Eimeriorina</taxon>
        <taxon>Eimeriidae</taxon>
        <taxon>Cyclospora</taxon>
    </lineage>
</organism>
<evidence type="ECO:0000256" key="1">
    <source>
        <dbReference type="SAM" id="SignalP"/>
    </source>
</evidence>
<keyword evidence="2" id="KW-1185">Reference proteome</keyword>
<dbReference type="RefSeq" id="XP_026194567.1">
    <property type="nucleotide sequence ID" value="XM_026338782.1"/>
</dbReference>
<accession>A0A6P6S4B3</accession>
<dbReference type="Proteomes" id="UP000515125">
    <property type="component" value="Unplaced"/>
</dbReference>
<protein>
    <submittedName>
        <fullName evidence="3">Uncharacterized protein LOC113147633</fullName>
    </submittedName>
</protein>
<name>A0A6P6S4B3_9EIME</name>